<comment type="similarity">
    <text evidence="2">Belongs to the RibF family.</text>
</comment>
<dbReference type="EMBL" id="SNZK01000001">
    <property type="protein sequence ID" value="TDR55532.1"/>
    <property type="molecule type" value="Genomic_DNA"/>
</dbReference>
<keyword evidence="13" id="KW-0418">Kinase</keyword>
<dbReference type="PANTHER" id="PTHR22749:SF6">
    <property type="entry name" value="RIBOFLAVIN KINASE"/>
    <property type="match status" value="1"/>
</dbReference>
<dbReference type="NCBIfam" id="TIGR00125">
    <property type="entry name" value="cyt_tran_rel"/>
    <property type="match status" value="1"/>
</dbReference>
<dbReference type="PANTHER" id="PTHR22749">
    <property type="entry name" value="RIBOFLAVIN KINASE/FMN ADENYLYLTRANSFERASE"/>
    <property type="match status" value="1"/>
</dbReference>
<evidence type="ECO:0000256" key="7">
    <source>
        <dbReference type="ARBA" id="ARBA00022695"/>
    </source>
</evidence>
<evidence type="ECO:0000313" key="13">
    <source>
        <dbReference type="EMBL" id="TDR55532.1"/>
    </source>
</evidence>
<dbReference type="EC" id="2.7.7.2" evidence="3"/>
<dbReference type="UniPathway" id="UPA00277">
    <property type="reaction ID" value="UER00407"/>
</dbReference>
<dbReference type="InterPro" id="IPR023468">
    <property type="entry name" value="Riboflavin_kinase"/>
</dbReference>
<keyword evidence="7 13" id="KW-0548">Nucleotidyltransferase</keyword>
<sequence>MDIFQVRDRLPDSIDPVVLVIGKFDGVHKGHQHLLARAKSFCRPDEKLAVVCFTPHPLWALKRNPAYQRSITPDMEKFRWLAHFGVDKVYNVAFTEKYAETSAETFIRDHLDGLNLSHIVVGESFNFGKGRDSDVDLLMDLCGERSVPVTEIPFLRDGANHKVSSTDIRTALYEGDFEKAENLLGHPYFIEGNVRVENGCYLITKLEDFVLPKVARYQVLKDKKQMEIQVLASGEIEIPLRIKRVRIQFDTIQ</sequence>
<evidence type="ECO:0000256" key="5">
    <source>
        <dbReference type="ARBA" id="ARBA00022643"/>
    </source>
</evidence>
<proteinExistence type="inferred from homology"/>
<accession>A0A4R6ZSU9</accession>
<dbReference type="CDD" id="cd02064">
    <property type="entry name" value="FAD_synthetase_N"/>
    <property type="match status" value="1"/>
</dbReference>
<keyword evidence="9" id="KW-0274">FAD</keyword>
<dbReference type="OrthoDB" id="9803667at2"/>
<evidence type="ECO:0000256" key="8">
    <source>
        <dbReference type="ARBA" id="ARBA00022741"/>
    </source>
</evidence>
<feature type="domain" description="FAD synthetase" evidence="12">
    <location>
        <begin position="16"/>
        <end position="166"/>
    </location>
</feature>
<dbReference type="InterPro" id="IPR015864">
    <property type="entry name" value="FAD_synthase"/>
</dbReference>
<comment type="pathway">
    <text evidence="1">Cofactor biosynthesis; FAD biosynthesis; FAD from FMN: step 1/1.</text>
</comment>
<dbReference type="STRING" id="1265846.PROCOU_06433"/>
<keyword evidence="4" id="KW-0285">Flavoprotein</keyword>
<keyword evidence="8" id="KW-0547">Nucleotide-binding</keyword>
<reference evidence="13 14" key="1">
    <citation type="submission" date="2019-03" db="EMBL/GenBank/DDBJ databases">
        <title>Genomic Encyclopedia of Type Strains, Phase III (KMG-III): the genomes of soil and plant-associated and newly described type strains.</title>
        <authorList>
            <person name="Whitman W."/>
        </authorList>
    </citation>
    <scope>NUCLEOTIDE SEQUENCE [LARGE SCALE GENOMIC DNA]</scope>
    <source>
        <strain evidence="13 14">CECT 7972</strain>
    </source>
</reference>
<dbReference type="Pfam" id="PF06574">
    <property type="entry name" value="FAD_syn"/>
    <property type="match status" value="1"/>
</dbReference>
<gene>
    <name evidence="13" type="ORF">DFP96_101469</name>
</gene>
<dbReference type="GO" id="GO:0006747">
    <property type="term" value="P:FAD biosynthetic process"/>
    <property type="evidence" value="ECO:0007669"/>
    <property type="project" value="UniProtKB-UniPathway"/>
</dbReference>
<dbReference type="InterPro" id="IPR004821">
    <property type="entry name" value="Cyt_trans-like"/>
</dbReference>
<keyword evidence="6 13" id="KW-0808">Transferase</keyword>
<dbReference type="InterPro" id="IPR014729">
    <property type="entry name" value="Rossmann-like_a/b/a_fold"/>
</dbReference>
<evidence type="ECO:0000256" key="3">
    <source>
        <dbReference type="ARBA" id="ARBA00012393"/>
    </source>
</evidence>
<evidence type="ECO:0000256" key="6">
    <source>
        <dbReference type="ARBA" id="ARBA00022679"/>
    </source>
</evidence>
<dbReference type="GO" id="GO:0009231">
    <property type="term" value="P:riboflavin biosynthetic process"/>
    <property type="evidence" value="ECO:0007669"/>
    <property type="project" value="InterPro"/>
</dbReference>
<organism evidence="13 14">
    <name type="scientific">Listeria rocourtiae</name>
    <dbReference type="NCBI Taxonomy" id="647910"/>
    <lineage>
        <taxon>Bacteria</taxon>
        <taxon>Bacillati</taxon>
        <taxon>Bacillota</taxon>
        <taxon>Bacilli</taxon>
        <taxon>Bacillales</taxon>
        <taxon>Listeriaceae</taxon>
        <taxon>Listeria</taxon>
    </lineage>
</organism>
<dbReference type="Gene3D" id="3.40.50.620">
    <property type="entry name" value="HUPs"/>
    <property type="match status" value="1"/>
</dbReference>
<evidence type="ECO:0000256" key="1">
    <source>
        <dbReference type="ARBA" id="ARBA00004726"/>
    </source>
</evidence>
<comment type="catalytic activity">
    <reaction evidence="11">
        <text>FMN + ATP + H(+) = FAD + diphosphate</text>
        <dbReference type="Rhea" id="RHEA:17237"/>
        <dbReference type="ChEBI" id="CHEBI:15378"/>
        <dbReference type="ChEBI" id="CHEBI:30616"/>
        <dbReference type="ChEBI" id="CHEBI:33019"/>
        <dbReference type="ChEBI" id="CHEBI:57692"/>
        <dbReference type="ChEBI" id="CHEBI:58210"/>
        <dbReference type="EC" id="2.7.7.2"/>
    </reaction>
</comment>
<evidence type="ECO:0000256" key="11">
    <source>
        <dbReference type="ARBA" id="ARBA00049494"/>
    </source>
</evidence>
<keyword evidence="10" id="KW-0067">ATP-binding</keyword>
<comment type="caution">
    <text evidence="13">The sequence shown here is derived from an EMBL/GenBank/DDBJ whole genome shotgun (WGS) entry which is preliminary data.</text>
</comment>
<dbReference type="GO" id="GO:0008531">
    <property type="term" value="F:riboflavin kinase activity"/>
    <property type="evidence" value="ECO:0007669"/>
    <property type="project" value="TreeGrafter"/>
</dbReference>
<evidence type="ECO:0000256" key="9">
    <source>
        <dbReference type="ARBA" id="ARBA00022827"/>
    </source>
</evidence>
<name>A0A4R6ZSU9_9LIST</name>
<evidence type="ECO:0000256" key="10">
    <source>
        <dbReference type="ARBA" id="ARBA00022840"/>
    </source>
</evidence>
<evidence type="ECO:0000259" key="12">
    <source>
        <dbReference type="Pfam" id="PF06574"/>
    </source>
</evidence>
<dbReference type="GO" id="GO:0003919">
    <property type="term" value="F:FMN adenylyltransferase activity"/>
    <property type="evidence" value="ECO:0007669"/>
    <property type="project" value="UniProtKB-EC"/>
</dbReference>
<dbReference type="AlphaFoldDB" id="A0A4R6ZSU9"/>
<keyword evidence="14" id="KW-1185">Reference proteome</keyword>
<dbReference type="GO" id="GO:0009398">
    <property type="term" value="P:FMN biosynthetic process"/>
    <property type="evidence" value="ECO:0007669"/>
    <property type="project" value="TreeGrafter"/>
</dbReference>
<keyword evidence="5" id="KW-0288">FMN</keyword>
<evidence type="ECO:0000256" key="4">
    <source>
        <dbReference type="ARBA" id="ARBA00022630"/>
    </source>
</evidence>
<dbReference type="SUPFAM" id="SSF52374">
    <property type="entry name" value="Nucleotidylyl transferase"/>
    <property type="match status" value="1"/>
</dbReference>
<dbReference type="GO" id="GO:0005524">
    <property type="term" value="F:ATP binding"/>
    <property type="evidence" value="ECO:0007669"/>
    <property type="project" value="UniProtKB-KW"/>
</dbReference>
<protein>
    <recommendedName>
        <fullName evidence="3">FAD synthase</fullName>
        <ecNumber evidence="3">2.7.7.2</ecNumber>
    </recommendedName>
</protein>
<dbReference type="RefSeq" id="WP_036070286.1">
    <property type="nucleotide sequence ID" value="NZ_JAASUO010000001.1"/>
</dbReference>
<evidence type="ECO:0000313" key="14">
    <source>
        <dbReference type="Proteomes" id="UP000295558"/>
    </source>
</evidence>
<dbReference type="Proteomes" id="UP000295558">
    <property type="component" value="Unassembled WGS sequence"/>
</dbReference>
<evidence type="ECO:0000256" key="2">
    <source>
        <dbReference type="ARBA" id="ARBA00010214"/>
    </source>
</evidence>
<dbReference type="FunFam" id="3.40.50.620:FF:000021">
    <property type="entry name" value="Riboflavin biosynthesis protein"/>
    <property type="match status" value="1"/>
</dbReference>